<organism evidence="3 4">
    <name type="scientific">Chrysochloris asiatica</name>
    <name type="common">Cape golden mole</name>
    <dbReference type="NCBI Taxonomy" id="185453"/>
    <lineage>
        <taxon>Eukaryota</taxon>
        <taxon>Metazoa</taxon>
        <taxon>Chordata</taxon>
        <taxon>Craniata</taxon>
        <taxon>Vertebrata</taxon>
        <taxon>Euteleostomi</taxon>
        <taxon>Mammalia</taxon>
        <taxon>Eutheria</taxon>
        <taxon>Afrotheria</taxon>
        <taxon>Chrysochloridae</taxon>
        <taxon>Chrysochlorinae</taxon>
        <taxon>Chrysochloris</taxon>
    </lineage>
</organism>
<dbReference type="PROSITE" id="PS51390">
    <property type="entry name" value="WAP"/>
    <property type="match status" value="1"/>
</dbReference>
<name>A0A9B0TBP6_CHRAS</name>
<dbReference type="AlphaFoldDB" id="A0A9B0TBP6"/>
<evidence type="ECO:0000256" key="1">
    <source>
        <dbReference type="SAM" id="SignalP"/>
    </source>
</evidence>
<sequence>MRPTSFWDFIGFLMFVTLVSGERIKKDKEKAGICPVDNRLCFIFDYPRCQRDNQCEGNKKCCFMECGFRCVIPKKQLKKGEEPLHPRYGALASTAVSTP</sequence>
<dbReference type="GO" id="GO:0005576">
    <property type="term" value="C:extracellular region"/>
    <property type="evidence" value="ECO:0007669"/>
    <property type="project" value="InterPro"/>
</dbReference>
<gene>
    <name evidence="4" type="primary">WFDC12</name>
</gene>
<dbReference type="Pfam" id="PF00095">
    <property type="entry name" value="WAP"/>
    <property type="match status" value="1"/>
</dbReference>
<dbReference type="CDD" id="cd00199">
    <property type="entry name" value="WAP"/>
    <property type="match status" value="1"/>
</dbReference>
<dbReference type="Gene3D" id="4.10.75.10">
    <property type="entry name" value="Elafin-like"/>
    <property type="match status" value="1"/>
</dbReference>
<dbReference type="OrthoDB" id="4473401at2759"/>
<reference evidence="4" key="1">
    <citation type="submission" date="2025-08" db="UniProtKB">
        <authorList>
            <consortium name="RefSeq"/>
        </authorList>
    </citation>
    <scope>IDENTIFICATION</scope>
    <source>
        <tissue evidence="4">Spleen</tissue>
    </source>
</reference>
<proteinExistence type="predicted"/>
<dbReference type="SUPFAM" id="SSF57256">
    <property type="entry name" value="Elafin-like"/>
    <property type="match status" value="1"/>
</dbReference>
<feature type="chain" id="PRO_5038978196" evidence="1">
    <location>
        <begin position="22"/>
        <end position="99"/>
    </location>
</feature>
<dbReference type="Proteomes" id="UP000504623">
    <property type="component" value="Unplaced"/>
</dbReference>
<dbReference type="SMART" id="SM00217">
    <property type="entry name" value="WAP"/>
    <property type="match status" value="1"/>
</dbReference>
<feature type="signal peptide" evidence="1">
    <location>
        <begin position="1"/>
        <end position="21"/>
    </location>
</feature>
<dbReference type="InterPro" id="IPR036645">
    <property type="entry name" value="Elafin-like_sf"/>
</dbReference>
<feature type="domain" description="WAP" evidence="2">
    <location>
        <begin position="27"/>
        <end position="74"/>
    </location>
</feature>
<accession>A0A9B0TBP6</accession>
<dbReference type="GO" id="GO:0030414">
    <property type="term" value="F:peptidase inhibitor activity"/>
    <property type="evidence" value="ECO:0007669"/>
    <property type="project" value="InterPro"/>
</dbReference>
<dbReference type="GeneID" id="102814771"/>
<dbReference type="PRINTS" id="PR00003">
    <property type="entry name" value="4DISULPHCORE"/>
</dbReference>
<evidence type="ECO:0000313" key="3">
    <source>
        <dbReference type="Proteomes" id="UP000504623"/>
    </source>
</evidence>
<dbReference type="InterPro" id="IPR008197">
    <property type="entry name" value="WAP_dom"/>
</dbReference>
<keyword evidence="1" id="KW-0732">Signal</keyword>
<evidence type="ECO:0000259" key="2">
    <source>
        <dbReference type="PROSITE" id="PS51390"/>
    </source>
</evidence>
<evidence type="ECO:0000313" key="4">
    <source>
        <dbReference type="RefSeq" id="XP_006839407.1"/>
    </source>
</evidence>
<keyword evidence="3" id="KW-1185">Reference proteome</keyword>
<dbReference type="CTD" id="128488"/>
<dbReference type="RefSeq" id="XP_006839407.1">
    <property type="nucleotide sequence ID" value="XM_006839344.1"/>
</dbReference>
<protein>
    <submittedName>
        <fullName evidence="4">WAP four-disulfide core domain protein 12</fullName>
    </submittedName>
</protein>